<accession>A0ABQ9NPP2</accession>
<keyword evidence="3" id="KW-1185">Reference proteome</keyword>
<evidence type="ECO:0008006" key="4">
    <source>
        <dbReference type="Google" id="ProtNLM"/>
    </source>
</evidence>
<organism evidence="2 3">
    <name type="scientific">Coniosporium apollinis</name>
    <dbReference type="NCBI Taxonomy" id="61459"/>
    <lineage>
        <taxon>Eukaryota</taxon>
        <taxon>Fungi</taxon>
        <taxon>Dikarya</taxon>
        <taxon>Ascomycota</taxon>
        <taxon>Pezizomycotina</taxon>
        <taxon>Dothideomycetes</taxon>
        <taxon>Dothideomycetes incertae sedis</taxon>
        <taxon>Coniosporium</taxon>
    </lineage>
</organism>
<evidence type="ECO:0000313" key="2">
    <source>
        <dbReference type="EMBL" id="KAJ9661884.1"/>
    </source>
</evidence>
<name>A0ABQ9NPP2_9PEZI</name>
<reference evidence="2" key="1">
    <citation type="submission" date="2022-10" db="EMBL/GenBank/DDBJ databases">
        <title>Culturing micro-colonial fungi from biological soil crusts in the Mojave desert and describing Neophaeococcomyces mojavensis, and introducing the new genera and species Taxawa tesnikishii.</title>
        <authorList>
            <person name="Kurbessoian T."/>
            <person name="Stajich J.E."/>
        </authorList>
    </citation>
    <scope>NUCLEOTIDE SEQUENCE</scope>
    <source>
        <strain evidence="2">TK_1</strain>
    </source>
</reference>
<dbReference type="Pfam" id="PF13450">
    <property type="entry name" value="NAD_binding_8"/>
    <property type="match status" value="1"/>
</dbReference>
<protein>
    <recommendedName>
        <fullName evidence="4">Amine oxidase domain-containing protein</fullName>
    </recommendedName>
</protein>
<dbReference type="Proteomes" id="UP001172684">
    <property type="component" value="Unassembled WGS sequence"/>
</dbReference>
<dbReference type="Gene3D" id="3.50.50.60">
    <property type="entry name" value="FAD/NAD(P)-binding domain"/>
    <property type="match status" value="1"/>
</dbReference>
<feature type="transmembrane region" description="Helical" evidence="1">
    <location>
        <begin position="6"/>
        <end position="26"/>
    </location>
</feature>
<keyword evidence="1" id="KW-1133">Transmembrane helix</keyword>
<evidence type="ECO:0000313" key="3">
    <source>
        <dbReference type="Proteomes" id="UP001172684"/>
    </source>
</evidence>
<proteinExistence type="predicted"/>
<dbReference type="PANTHER" id="PTHR42923:SF42">
    <property type="entry name" value="AMINE OXIDASE DOMAIN-CONTAINING PROTEIN"/>
    <property type="match status" value="1"/>
</dbReference>
<feature type="transmembrane region" description="Helical" evidence="1">
    <location>
        <begin position="33"/>
        <end position="54"/>
    </location>
</feature>
<dbReference type="InterPro" id="IPR050464">
    <property type="entry name" value="Zeta_carotene_desat/Oxidored"/>
</dbReference>
<comment type="caution">
    <text evidence="2">The sequence shown here is derived from an EMBL/GenBank/DDBJ whole genome shotgun (WGS) entry which is preliminary data.</text>
</comment>
<evidence type="ECO:0000256" key="1">
    <source>
        <dbReference type="SAM" id="Phobius"/>
    </source>
</evidence>
<gene>
    <name evidence="2" type="ORF">H2201_006364</name>
</gene>
<dbReference type="InterPro" id="IPR036188">
    <property type="entry name" value="FAD/NAD-bd_sf"/>
</dbReference>
<feature type="transmembrane region" description="Helical" evidence="1">
    <location>
        <begin position="159"/>
        <end position="183"/>
    </location>
</feature>
<keyword evidence="1" id="KW-0812">Transmembrane</keyword>
<dbReference type="PANTHER" id="PTHR42923">
    <property type="entry name" value="PROTOPORPHYRINOGEN OXIDASE"/>
    <property type="match status" value="1"/>
</dbReference>
<keyword evidence="1" id="KW-0472">Membrane</keyword>
<sequence>MEQKDQIRVAIVGSGMAGLVTAYLLNRDVQSRYAVTLFEAASIAIFAVLIPGIGPTDTPQGDLLSLDSASLTVPNPSQGCSDRVDLPMRAFAGGFYNNLRAMYDYLGVEYHAQSFLFNFSKVAARDTGPMQKERRSSYFVHSSNNHRIPPVRPEGIRTAAWLMEILYLLVCYTWFTACCFFVVPRPGGEKEFCETLDKYLHRIRLPRYFVTYYLLPLMSSVTTCPHEALLSFPAADVTDYKKRTHGAQHYTVSNGVQDVQRKLAKGIDTRLSAMVLAVVPQPFAVRVCWRHTEDTNGLTVCEELFDRVILAVSPDVVEKVFRPLQYEMAQIPTVSVESIIHTDYNNLGERLGRLEGQNTAATNSHLNHTAAHTIQFRTSTESVHRTEAIHVQASGTLVTTCPFSYIDPVHVIRASKFTRVLRTPKSRRIVNSIFGNCYPIGGNDDEKQRPGWKHGDGRVWLVGGWCWDGLVLLEGCIVSAMRVAEAFDVQVPWRDPGFETAYNDR</sequence>
<dbReference type="EMBL" id="JAPDRL010000054">
    <property type="protein sequence ID" value="KAJ9661884.1"/>
    <property type="molecule type" value="Genomic_DNA"/>
</dbReference>
<dbReference type="SUPFAM" id="SSF51905">
    <property type="entry name" value="FAD/NAD(P)-binding domain"/>
    <property type="match status" value="1"/>
</dbReference>